<comment type="subcellular location">
    <subcellularLocation>
        <location evidence="1 7">Periplasm</location>
    </subcellularLocation>
</comment>
<dbReference type="InterPro" id="IPR018950">
    <property type="entry name" value="DiS-bond_isomerase_DsbC/G_N"/>
</dbReference>
<keyword evidence="11" id="KW-1185">Reference proteome</keyword>
<dbReference type="SUPFAM" id="SSF52833">
    <property type="entry name" value="Thioredoxin-like"/>
    <property type="match status" value="1"/>
</dbReference>
<name>A0A5C1NL48_9GAMM</name>
<dbReference type="Pfam" id="PF10411">
    <property type="entry name" value="DsbC_N"/>
    <property type="match status" value="1"/>
</dbReference>
<dbReference type="SUPFAM" id="SSF54423">
    <property type="entry name" value="DsbC/DsbG N-terminal domain-like"/>
    <property type="match status" value="1"/>
</dbReference>
<comment type="similarity">
    <text evidence="2 7">Belongs to the thioredoxin family. DsbC subfamily.</text>
</comment>
<dbReference type="RefSeq" id="WP_149286445.1">
    <property type="nucleotide sequence ID" value="NZ_CP038437.2"/>
</dbReference>
<evidence type="ECO:0000259" key="8">
    <source>
        <dbReference type="Pfam" id="PF10411"/>
    </source>
</evidence>
<dbReference type="AlphaFoldDB" id="A0A5C1NL48"/>
<dbReference type="CDD" id="cd03020">
    <property type="entry name" value="DsbA_DsbC_DsbG"/>
    <property type="match status" value="1"/>
</dbReference>
<dbReference type="Gene3D" id="3.40.30.10">
    <property type="entry name" value="Glutaredoxin"/>
    <property type="match status" value="1"/>
</dbReference>
<dbReference type="InterPro" id="IPR036249">
    <property type="entry name" value="Thioredoxin-like_sf"/>
</dbReference>
<organism evidence="10 11">
    <name type="scientific">Halomonas binhaiensis</name>
    <dbReference type="NCBI Taxonomy" id="2562282"/>
    <lineage>
        <taxon>Bacteria</taxon>
        <taxon>Pseudomonadati</taxon>
        <taxon>Pseudomonadota</taxon>
        <taxon>Gammaproteobacteria</taxon>
        <taxon>Oceanospirillales</taxon>
        <taxon>Halomonadaceae</taxon>
        <taxon>Halomonas</taxon>
    </lineage>
</organism>
<keyword evidence="5" id="KW-1015">Disulfide bond</keyword>
<dbReference type="PROSITE" id="PS51257">
    <property type="entry name" value="PROKAR_LIPOPROTEIN"/>
    <property type="match status" value="1"/>
</dbReference>
<evidence type="ECO:0000313" key="10">
    <source>
        <dbReference type="EMBL" id="QEM83323.1"/>
    </source>
</evidence>
<dbReference type="InterPro" id="IPR033954">
    <property type="entry name" value="DiS-bond_Isoase_DsbC/G"/>
</dbReference>
<feature type="domain" description="Disulphide bond isomerase DsbC/G N-terminal" evidence="8">
    <location>
        <begin position="28"/>
        <end position="80"/>
    </location>
</feature>
<evidence type="ECO:0000256" key="7">
    <source>
        <dbReference type="RuleBase" id="RU364038"/>
    </source>
</evidence>
<dbReference type="PANTHER" id="PTHR35272:SF3">
    <property type="entry name" value="THIOL:DISULFIDE INTERCHANGE PROTEIN DSBC"/>
    <property type="match status" value="1"/>
</dbReference>
<dbReference type="Gene3D" id="3.10.450.70">
    <property type="entry name" value="Disulphide bond isomerase, DsbC/G, N-terminal"/>
    <property type="match status" value="1"/>
</dbReference>
<evidence type="ECO:0000259" key="9">
    <source>
        <dbReference type="Pfam" id="PF13098"/>
    </source>
</evidence>
<proteinExistence type="inferred from homology"/>
<feature type="domain" description="Thioredoxin-like fold" evidence="9">
    <location>
        <begin position="118"/>
        <end position="238"/>
    </location>
</feature>
<dbReference type="InterPro" id="IPR009094">
    <property type="entry name" value="DiS-bond_isomerase_DsbC/G_N_sf"/>
</dbReference>
<dbReference type="InterPro" id="IPR051470">
    <property type="entry name" value="Thiol:disulfide_interchange"/>
</dbReference>
<dbReference type="EMBL" id="CP038437">
    <property type="protein sequence ID" value="QEM83323.1"/>
    <property type="molecule type" value="Genomic_DNA"/>
</dbReference>
<dbReference type="Proteomes" id="UP000324285">
    <property type="component" value="Chromosome"/>
</dbReference>
<evidence type="ECO:0000313" key="11">
    <source>
        <dbReference type="Proteomes" id="UP000324285"/>
    </source>
</evidence>
<sequence>MNRTLPAMTLAISMSCAGLAQAAVPSKLQNLEVDGKEMPVEEVLESPMEGLYEVHLTSGESFYTDSEGSYFLLGDLYENGPEGLVNLSEKKRNERRADRLTAIADDDQVIYRGADEPKAVIHVFTDTTCPYCRKFHEEVPKLNEMGIQVNYLAFPRGGMLSEGARELTRVWCSDNRTEALTAAKQGEVPEEAASCDNPVEQQYRLGLEMGVQGTPAIVLPDGRLVPGYVPADRLAGMLGVKS</sequence>
<evidence type="ECO:0000256" key="4">
    <source>
        <dbReference type="ARBA" id="ARBA00022764"/>
    </source>
</evidence>
<dbReference type="GO" id="GO:0042597">
    <property type="term" value="C:periplasmic space"/>
    <property type="evidence" value="ECO:0007669"/>
    <property type="project" value="UniProtKB-SubCell"/>
</dbReference>
<evidence type="ECO:0000256" key="5">
    <source>
        <dbReference type="ARBA" id="ARBA00023157"/>
    </source>
</evidence>
<evidence type="ECO:0000256" key="1">
    <source>
        <dbReference type="ARBA" id="ARBA00004418"/>
    </source>
</evidence>
<protein>
    <recommendedName>
        <fullName evidence="7">Thiol:disulfide interchange protein</fullName>
    </recommendedName>
</protein>
<evidence type="ECO:0000256" key="6">
    <source>
        <dbReference type="ARBA" id="ARBA00023284"/>
    </source>
</evidence>
<feature type="chain" id="PRO_5023026608" description="Thiol:disulfide interchange protein" evidence="7">
    <location>
        <begin position="23"/>
        <end position="242"/>
    </location>
</feature>
<accession>A0A5C1NL48</accession>
<dbReference type="Pfam" id="PF13098">
    <property type="entry name" value="Thioredoxin_2"/>
    <property type="match status" value="1"/>
</dbReference>
<dbReference type="KEGG" id="hbh:E4T21_18490"/>
<feature type="signal peptide" evidence="7">
    <location>
        <begin position="1"/>
        <end position="22"/>
    </location>
</feature>
<reference evidence="10" key="1">
    <citation type="submission" date="2021-02" db="EMBL/GenBank/DDBJ databases">
        <title>Strain Y2R2, a novel species of the genus Halomonas.</title>
        <authorList>
            <person name="Huang H."/>
        </authorList>
    </citation>
    <scope>NUCLEOTIDE SEQUENCE</scope>
    <source>
        <strain evidence="10">Y2R2</strain>
    </source>
</reference>
<gene>
    <name evidence="10" type="ORF">E4T21_18490</name>
</gene>
<evidence type="ECO:0000256" key="2">
    <source>
        <dbReference type="ARBA" id="ARBA00009813"/>
    </source>
</evidence>
<evidence type="ECO:0000256" key="3">
    <source>
        <dbReference type="ARBA" id="ARBA00022729"/>
    </source>
</evidence>
<dbReference type="PANTHER" id="PTHR35272">
    <property type="entry name" value="THIOL:DISULFIDE INTERCHANGE PROTEIN DSBC-RELATED"/>
    <property type="match status" value="1"/>
</dbReference>
<dbReference type="OrthoDB" id="12976at2"/>
<dbReference type="InterPro" id="IPR012336">
    <property type="entry name" value="Thioredoxin-like_fold"/>
</dbReference>
<keyword evidence="6 7" id="KW-0676">Redox-active center</keyword>
<keyword evidence="3 7" id="KW-0732">Signal</keyword>
<comment type="function">
    <text evidence="7">Required for disulfide bond formation in some periplasmic proteins. Acts by transferring its disulfide bond to other proteins and is reduced in the process.</text>
</comment>
<keyword evidence="4 7" id="KW-0574">Periplasm</keyword>